<evidence type="ECO:0000256" key="7">
    <source>
        <dbReference type="ARBA" id="ARBA00023002"/>
    </source>
</evidence>
<evidence type="ECO:0000259" key="11">
    <source>
        <dbReference type="Pfam" id="PF00127"/>
    </source>
</evidence>
<dbReference type="GO" id="GO:0050421">
    <property type="term" value="F:nitrite reductase (NO-forming) activity"/>
    <property type="evidence" value="ECO:0007669"/>
    <property type="project" value="UniProtKB-EC"/>
</dbReference>
<dbReference type="eggNOG" id="arCOG02926">
    <property type="taxonomic scope" value="Archaea"/>
</dbReference>
<feature type="domain" description="Plastocyanin-like" evidence="13">
    <location>
        <begin position="54"/>
        <end position="162"/>
    </location>
</feature>
<keyword evidence="15" id="KW-1185">Reference proteome</keyword>
<dbReference type="STRING" id="1229909.NSED_06680"/>
<dbReference type="KEGG" id="nir:NSED_06680"/>
<comment type="subunit">
    <text evidence="2">Homotrimer.</text>
</comment>
<evidence type="ECO:0000256" key="1">
    <source>
        <dbReference type="ARBA" id="ARBA00001960"/>
    </source>
</evidence>
<dbReference type="Pfam" id="PF07732">
    <property type="entry name" value="Cu-oxidase_3"/>
    <property type="match status" value="1"/>
</dbReference>
<name>K0BCD0_9ARCH</name>
<comment type="catalytic activity">
    <reaction evidence="9">
        <text>nitric oxide + Fe(III)-[cytochrome c] + H2O = Fe(II)-[cytochrome c] + nitrite + 2 H(+)</text>
        <dbReference type="Rhea" id="RHEA:15233"/>
        <dbReference type="Rhea" id="RHEA-COMP:10350"/>
        <dbReference type="Rhea" id="RHEA-COMP:14399"/>
        <dbReference type="ChEBI" id="CHEBI:15377"/>
        <dbReference type="ChEBI" id="CHEBI:15378"/>
        <dbReference type="ChEBI" id="CHEBI:16301"/>
        <dbReference type="ChEBI" id="CHEBI:16480"/>
        <dbReference type="ChEBI" id="CHEBI:29033"/>
        <dbReference type="ChEBI" id="CHEBI:29034"/>
        <dbReference type="EC" id="1.7.2.1"/>
    </reaction>
</comment>
<dbReference type="InterPro" id="IPR001287">
    <property type="entry name" value="NO2-reductase_Cu"/>
</dbReference>
<protein>
    <recommendedName>
        <fullName evidence="4">Copper-containing nitrite reductase</fullName>
        <ecNumber evidence="3">1.7.2.1</ecNumber>
    </recommendedName>
</protein>
<evidence type="ECO:0000256" key="5">
    <source>
        <dbReference type="ARBA" id="ARBA00022723"/>
    </source>
</evidence>
<dbReference type="OrthoDB" id="12293at2157"/>
<dbReference type="SUPFAM" id="SSF49503">
    <property type="entry name" value="Cupredoxins"/>
    <property type="match status" value="3"/>
</dbReference>
<dbReference type="EC" id="1.7.2.1" evidence="3"/>
<evidence type="ECO:0000256" key="2">
    <source>
        <dbReference type="ARBA" id="ARBA00011233"/>
    </source>
</evidence>
<evidence type="ECO:0000259" key="13">
    <source>
        <dbReference type="Pfam" id="PF07732"/>
    </source>
</evidence>
<keyword evidence="6" id="KW-0677">Repeat</keyword>
<evidence type="ECO:0000256" key="8">
    <source>
        <dbReference type="ARBA" id="ARBA00023008"/>
    </source>
</evidence>
<evidence type="ECO:0000259" key="12">
    <source>
        <dbReference type="Pfam" id="PF07731"/>
    </source>
</evidence>
<dbReference type="Gene3D" id="2.60.40.420">
    <property type="entry name" value="Cupredoxins - blue copper proteins"/>
    <property type="match status" value="3"/>
</dbReference>
<comment type="cofactor">
    <cofactor evidence="10">
        <name>Cu(2+)</name>
        <dbReference type="ChEBI" id="CHEBI:29036"/>
    </cofactor>
</comment>
<evidence type="ECO:0000313" key="15">
    <source>
        <dbReference type="Proteomes" id="UP000006100"/>
    </source>
</evidence>
<keyword evidence="8 10" id="KW-0186">Copper</keyword>
<dbReference type="eggNOG" id="arCOG03914">
    <property type="taxonomic scope" value="Archaea"/>
</dbReference>
<dbReference type="Pfam" id="PF00127">
    <property type="entry name" value="Copper-bind"/>
    <property type="match status" value="1"/>
</dbReference>
<evidence type="ECO:0000256" key="10">
    <source>
        <dbReference type="PIRSR" id="PIRSR601287-1"/>
    </source>
</evidence>
<gene>
    <name evidence="14" type="ORF">NSED_06680</name>
</gene>
<proteinExistence type="predicted"/>
<dbReference type="InterPro" id="IPR011706">
    <property type="entry name" value="Cu-oxidase_C"/>
</dbReference>
<dbReference type="GO" id="GO:0005507">
    <property type="term" value="F:copper ion binding"/>
    <property type="evidence" value="ECO:0007669"/>
    <property type="project" value="InterPro"/>
</dbReference>
<organism evidence="14 15">
    <name type="scientific">Candidatus Nitrosopumilus sediminis</name>
    <dbReference type="NCBI Taxonomy" id="1229909"/>
    <lineage>
        <taxon>Archaea</taxon>
        <taxon>Nitrososphaerota</taxon>
        <taxon>Nitrososphaeria</taxon>
        <taxon>Nitrosopumilales</taxon>
        <taxon>Nitrosopumilaceae</taxon>
        <taxon>Nitrosopumilus</taxon>
    </lineage>
</organism>
<feature type="binding site" description="type 1 copper site" evidence="10">
    <location>
        <position position="139"/>
    </location>
    <ligand>
        <name>Cu cation</name>
        <dbReference type="ChEBI" id="CHEBI:23378"/>
        <label>1</label>
    </ligand>
</feature>
<evidence type="ECO:0000256" key="4">
    <source>
        <dbReference type="ARBA" id="ARBA00017290"/>
    </source>
</evidence>
<dbReference type="PATRIC" id="fig|1229909.8.peg.1472"/>
<dbReference type="AlphaFoldDB" id="K0BCD0"/>
<evidence type="ECO:0000256" key="6">
    <source>
        <dbReference type="ARBA" id="ARBA00022737"/>
    </source>
</evidence>
<evidence type="ECO:0000256" key="9">
    <source>
        <dbReference type="ARBA" id="ARBA00049340"/>
    </source>
</evidence>
<sequence>MDRTIVMMIAVISLGVTLGLVFLTFESPIQSFAENTSIHNPPTTHNFTVIAEDTTLEIAPGIRVEAWTYNGTIPGPTLRATEGDRVIINFINNGKLPHTMHFHGDHNEKNDGVFQEVLPGESYIYDFVAEPAGTFMYHCHVMPVSEHVRNGLYGAFIVDPKEGLEPAREYVLVKGEYDLEDQETWTPDYVFFNGYADQYWSNPLPAKTGELVRLYYVDMGAIPAYGFHIHGTIFDTIISGIWENEPIKTQTWEVGPGNAAIFEATWKEPGRYLFHLHGIPEEKGTMGYFDVRDASSDAIDGVNVSKNKSIDMWNWQKQISLNLQIPDKNAKVTETVASTSNHEEHSILAQLNAEDHQIIETTLCDVEEGSAIKSSNKSFYPKLTQIQVGDTITWTNKDNSVHTVTSNDGLFDSGMMMPGDTFDQTFEDVGLYEYYCMLHPWMTGAVKSI</sequence>
<comment type="cofactor">
    <cofactor evidence="1 10">
        <name>Cu(+)</name>
        <dbReference type="ChEBI" id="CHEBI:49552"/>
    </cofactor>
</comment>
<feature type="binding site" description="type 2 copper site" evidence="10">
    <location>
        <position position="138"/>
    </location>
    <ligand>
        <name>Cu cation</name>
        <dbReference type="ChEBI" id="CHEBI:23378"/>
        <label>2</label>
    </ligand>
</feature>
<dbReference type="PRINTS" id="PR00695">
    <property type="entry name" value="CUNO2RDTASE"/>
</dbReference>
<feature type="domain" description="Blue (type 1) copper" evidence="11">
    <location>
        <begin position="374"/>
        <end position="447"/>
    </location>
</feature>
<dbReference type="PANTHER" id="PTHR36507">
    <property type="entry name" value="BLL1555 PROTEIN"/>
    <property type="match status" value="1"/>
</dbReference>
<evidence type="ECO:0000256" key="3">
    <source>
        <dbReference type="ARBA" id="ARBA00011882"/>
    </source>
</evidence>
<keyword evidence="5 10" id="KW-0479">Metal-binding</keyword>
<dbReference type="GeneID" id="13697128"/>
<dbReference type="InterPro" id="IPR008972">
    <property type="entry name" value="Cupredoxin"/>
</dbReference>
<dbReference type="RefSeq" id="WP_014965504.1">
    <property type="nucleotide sequence ID" value="NC_018656.1"/>
</dbReference>
<evidence type="ECO:0000313" key="14">
    <source>
        <dbReference type="EMBL" id="AFS83134.1"/>
    </source>
</evidence>
<feature type="domain" description="Plastocyanin-like" evidence="12">
    <location>
        <begin position="193"/>
        <end position="293"/>
    </location>
</feature>
<dbReference type="Proteomes" id="UP000006100">
    <property type="component" value="Chromosome"/>
</dbReference>
<feature type="binding site" description="type 1 copper site" evidence="10">
    <location>
        <position position="103"/>
    </location>
    <ligand>
        <name>Cu cation</name>
        <dbReference type="ChEBI" id="CHEBI:23378"/>
        <label>1</label>
    </ligand>
</feature>
<dbReference type="PANTHER" id="PTHR36507:SF1">
    <property type="entry name" value="BLL1555 PROTEIN"/>
    <property type="match status" value="1"/>
</dbReference>
<dbReference type="EMBL" id="CP003843">
    <property type="protein sequence ID" value="AFS83134.1"/>
    <property type="molecule type" value="Genomic_DNA"/>
</dbReference>
<dbReference type="Pfam" id="PF07731">
    <property type="entry name" value="Cu-oxidase_2"/>
    <property type="match status" value="1"/>
</dbReference>
<dbReference type="HOGENOM" id="CLU_032707_0_0_2"/>
<feature type="binding site" description="type 1 copper site" evidence="10">
    <location>
        <position position="147"/>
    </location>
    <ligand>
        <name>Cu cation</name>
        <dbReference type="ChEBI" id="CHEBI:23378"/>
        <label>1</label>
    </ligand>
</feature>
<dbReference type="CDD" id="cd11024">
    <property type="entry name" value="CuRO_1_2DMCO_NIR_like"/>
    <property type="match status" value="1"/>
</dbReference>
<reference evidence="14 15" key="1">
    <citation type="journal article" date="2012" name="J. Bacteriol.">
        <title>Draft Genome Sequence of an Ammonia-Oxidizing Archaeon, "Candidatus Nitrosopumilus sediminis" AR2, from Svalbard in the Arctic Circle.</title>
        <authorList>
            <person name="Park S.J."/>
            <person name="Kim J.G."/>
            <person name="Jung M.Y."/>
            <person name="Kim S.J."/>
            <person name="Cha I.T."/>
            <person name="Ghai R."/>
            <person name="Martin-Cuadrado A.B."/>
            <person name="Rodriguez-Valera F."/>
            <person name="Rhee S.K."/>
        </authorList>
    </citation>
    <scope>NUCLEOTIDE SEQUENCE [LARGE SCALE GENOMIC DNA]</scope>
    <source>
        <strain evidence="14 15">AR2</strain>
    </source>
</reference>
<dbReference type="GO" id="GO:0009055">
    <property type="term" value="F:electron transfer activity"/>
    <property type="evidence" value="ECO:0007669"/>
    <property type="project" value="InterPro"/>
</dbReference>
<feature type="binding site" description="type 1 copper site" evidence="10">
    <location>
        <position position="98"/>
    </location>
    <ligand>
        <name>Cu cation</name>
        <dbReference type="ChEBI" id="CHEBI:23378"/>
        <label>1</label>
    </ligand>
</feature>
<keyword evidence="7" id="KW-0560">Oxidoreductase</keyword>
<dbReference type="InterPro" id="IPR011707">
    <property type="entry name" value="Cu-oxidase-like_N"/>
</dbReference>
<feature type="binding site" description="type 1 copper site" evidence="10">
    <location>
        <position position="277"/>
    </location>
    <ligand>
        <name>Cu cation</name>
        <dbReference type="ChEBI" id="CHEBI:23378"/>
        <label>1</label>
    </ligand>
</feature>
<dbReference type="InterPro" id="IPR000923">
    <property type="entry name" value="BlueCu_1"/>
</dbReference>
<accession>K0BCD0</accession>
<dbReference type="InterPro" id="IPR052721">
    <property type="entry name" value="ET_Amicyanin"/>
</dbReference>